<dbReference type="InterPro" id="IPR001240">
    <property type="entry name" value="PRAI_dom"/>
</dbReference>
<evidence type="ECO:0000256" key="2">
    <source>
        <dbReference type="ARBA" id="ARBA00004664"/>
    </source>
</evidence>
<dbReference type="OrthoDB" id="9786954at2"/>
<dbReference type="EMBL" id="WOAA01000001">
    <property type="protein sequence ID" value="MUG65013.1"/>
    <property type="molecule type" value="Genomic_DNA"/>
</dbReference>
<dbReference type="EC" id="5.3.1.24" evidence="3 9"/>
<dbReference type="RefSeq" id="WP_095263523.1">
    <property type="nucleotide sequence ID" value="NZ_NPBY01000010.1"/>
</dbReference>
<evidence type="ECO:0000256" key="1">
    <source>
        <dbReference type="ARBA" id="ARBA00001164"/>
    </source>
</evidence>
<dbReference type="PANTHER" id="PTHR42894">
    <property type="entry name" value="N-(5'-PHOSPHORIBOSYL)ANTHRANILATE ISOMERASE"/>
    <property type="match status" value="1"/>
</dbReference>
<dbReference type="SUPFAM" id="SSF51366">
    <property type="entry name" value="Ribulose-phoshate binding barrel"/>
    <property type="match status" value="1"/>
</dbReference>
<protein>
    <recommendedName>
        <fullName evidence="4 9">N-(5'-phosphoribosyl)anthranilate isomerase</fullName>
        <shortName evidence="9">PRAI</shortName>
        <ecNumber evidence="3 9">5.3.1.24</ecNumber>
    </recommendedName>
</protein>
<dbReference type="HAMAP" id="MF_00135">
    <property type="entry name" value="PRAI"/>
    <property type="match status" value="1"/>
</dbReference>
<evidence type="ECO:0000313" key="14">
    <source>
        <dbReference type="Proteomes" id="UP000435177"/>
    </source>
</evidence>
<evidence type="ECO:0000313" key="11">
    <source>
        <dbReference type="EMBL" id="MUG65013.1"/>
    </source>
</evidence>
<comment type="caution">
    <text evidence="12">The sequence shown here is derived from an EMBL/GenBank/DDBJ whole genome shotgun (WGS) entry which is preliminary data.</text>
</comment>
<keyword evidence="8 9" id="KW-0413">Isomerase</keyword>
<comment type="catalytic activity">
    <reaction evidence="1 9">
        <text>N-(5-phospho-beta-D-ribosyl)anthranilate = 1-(2-carboxyphenylamino)-1-deoxy-D-ribulose 5-phosphate</text>
        <dbReference type="Rhea" id="RHEA:21540"/>
        <dbReference type="ChEBI" id="CHEBI:18277"/>
        <dbReference type="ChEBI" id="CHEBI:58613"/>
        <dbReference type="EC" id="5.3.1.24"/>
    </reaction>
</comment>
<evidence type="ECO:0000256" key="5">
    <source>
        <dbReference type="ARBA" id="ARBA00022605"/>
    </source>
</evidence>
<evidence type="ECO:0000256" key="7">
    <source>
        <dbReference type="ARBA" id="ARBA00023141"/>
    </source>
</evidence>
<dbReference type="Pfam" id="PF00697">
    <property type="entry name" value="PRAI"/>
    <property type="match status" value="1"/>
</dbReference>
<comment type="pathway">
    <text evidence="2 9">Amino-acid biosynthesis; L-tryptophan biosynthesis; L-tryptophan from chorismate: step 3/5.</text>
</comment>
<dbReference type="AlphaFoldDB" id="A0A268F2W0"/>
<dbReference type="PANTHER" id="PTHR42894:SF1">
    <property type="entry name" value="N-(5'-PHOSPHORIBOSYL)ANTHRANILATE ISOMERASE"/>
    <property type="match status" value="1"/>
</dbReference>
<dbReference type="GO" id="GO:0004640">
    <property type="term" value="F:phosphoribosylanthranilate isomerase activity"/>
    <property type="evidence" value="ECO:0007669"/>
    <property type="project" value="UniProtKB-UniRule"/>
</dbReference>
<organism evidence="12 13">
    <name type="scientific">Paenibacillus campinasensis</name>
    <dbReference type="NCBI Taxonomy" id="66347"/>
    <lineage>
        <taxon>Bacteria</taxon>
        <taxon>Bacillati</taxon>
        <taxon>Bacillota</taxon>
        <taxon>Bacilli</taxon>
        <taxon>Bacillales</taxon>
        <taxon>Paenibacillaceae</taxon>
        <taxon>Paenibacillus</taxon>
    </lineage>
</organism>
<keyword evidence="6 9" id="KW-0822">Tryptophan biosynthesis</keyword>
<proteinExistence type="inferred from homology"/>
<dbReference type="GO" id="GO:0000162">
    <property type="term" value="P:L-tryptophan biosynthetic process"/>
    <property type="evidence" value="ECO:0007669"/>
    <property type="project" value="UniProtKB-UniRule"/>
</dbReference>
<feature type="domain" description="N-(5'phosphoribosyl) anthranilate isomerase (PRAI)" evidence="10">
    <location>
        <begin position="6"/>
        <end position="219"/>
    </location>
</feature>
<sequence length="231" mass="24799">MSTTAVKICGLQSVEVLKSMINLPVDYIGFVFAKSRRQVTPAQAAELAAVLQDWEAGPPPAAVGVLVNPDMSSIGELMRTVPLQVLQLHGQESPSLCREVKASFPASVFKALSVRGEMSREERLAQLDSYAGCIDGLLLDTYDPVYGGGSGLTFAWELIPPYMAWAESQGIPLFIAGGLEPGNVKELIARYAPDGVDVSSGVEREPGVKDIQKVQAFVERVKGYDTAASRQ</sequence>
<evidence type="ECO:0000256" key="9">
    <source>
        <dbReference type="HAMAP-Rule" id="MF_00135"/>
    </source>
</evidence>
<gene>
    <name evidence="9" type="primary">trpF</name>
    <name evidence="12" type="ORF">CHH67_03130</name>
    <name evidence="11" type="ORF">GNP94_03205</name>
</gene>
<dbReference type="Proteomes" id="UP000215596">
    <property type="component" value="Unassembled WGS sequence"/>
</dbReference>
<evidence type="ECO:0000256" key="8">
    <source>
        <dbReference type="ARBA" id="ARBA00023235"/>
    </source>
</evidence>
<reference evidence="12 13" key="1">
    <citation type="submission" date="2017-07" db="EMBL/GenBank/DDBJ databases">
        <title>Isolation and whole genome analysis of endospore-forming bacteria from heroin.</title>
        <authorList>
            <person name="Kalinowski J."/>
            <person name="Ahrens B."/>
            <person name="Al-Dilaimi A."/>
            <person name="Winkler A."/>
            <person name="Wibberg D."/>
            <person name="Schleenbecker U."/>
            <person name="Ruckert C."/>
            <person name="Wolfel R."/>
            <person name="Grass G."/>
        </authorList>
    </citation>
    <scope>NUCLEOTIDE SEQUENCE [LARGE SCALE GENOMIC DNA]</scope>
    <source>
        <strain evidence="12 13">7537-G1</strain>
    </source>
</reference>
<evidence type="ECO:0000259" key="10">
    <source>
        <dbReference type="Pfam" id="PF00697"/>
    </source>
</evidence>
<reference evidence="11 14" key="2">
    <citation type="submission" date="2019-11" db="EMBL/GenBank/DDBJ databases">
        <title>Draft genome sequences of five Paenibacillus species of dairy origin.</title>
        <authorList>
            <person name="Olajide A.M."/>
            <person name="Chen S."/>
            <person name="Lapointe G."/>
        </authorList>
    </citation>
    <scope>NUCLEOTIDE SEQUENCE [LARGE SCALE GENOMIC DNA]</scope>
    <source>
        <strain evidence="11 14">3CS1</strain>
    </source>
</reference>
<evidence type="ECO:0000313" key="12">
    <source>
        <dbReference type="EMBL" id="PAD79726.1"/>
    </source>
</evidence>
<dbReference type="Gene3D" id="3.20.20.70">
    <property type="entry name" value="Aldolase class I"/>
    <property type="match status" value="1"/>
</dbReference>
<evidence type="ECO:0000256" key="3">
    <source>
        <dbReference type="ARBA" id="ARBA00012572"/>
    </source>
</evidence>
<accession>A0A268F2W0</accession>
<dbReference type="InterPro" id="IPR044643">
    <property type="entry name" value="TrpF_fam"/>
</dbReference>
<comment type="similarity">
    <text evidence="9">Belongs to the TrpF family.</text>
</comment>
<evidence type="ECO:0000256" key="4">
    <source>
        <dbReference type="ARBA" id="ARBA00022272"/>
    </source>
</evidence>
<evidence type="ECO:0000313" key="13">
    <source>
        <dbReference type="Proteomes" id="UP000215596"/>
    </source>
</evidence>
<dbReference type="InterPro" id="IPR013785">
    <property type="entry name" value="Aldolase_TIM"/>
</dbReference>
<evidence type="ECO:0000256" key="6">
    <source>
        <dbReference type="ARBA" id="ARBA00022822"/>
    </source>
</evidence>
<keyword evidence="14" id="KW-1185">Reference proteome</keyword>
<dbReference type="Proteomes" id="UP000435177">
    <property type="component" value="Unassembled WGS sequence"/>
</dbReference>
<dbReference type="CDD" id="cd00405">
    <property type="entry name" value="PRAI"/>
    <property type="match status" value="1"/>
</dbReference>
<keyword evidence="5 9" id="KW-0028">Amino-acid biosynthesis</keyword>
<keyword evidence="7 9" id="KW-0057">Aromatic amino acid biosynthesis</keyword>
<dbReference type="UniPathway" id="UPA00035">
    <property type="reaction ID" value="UER00042"/>
</dbReference>
<dbReference type="EMBL" id="NPBY01000010">
    <property type="protein sequence ID" value="PAD79726.1"/>
    <property type="molecule type" value="Genomic_DNA"/>
</dbReference>
<dbReference type="InterPro" id="IPR011060">
    <property type="entry name" value="RibuloseP-bd_barrel"/>
</dbReference>
<name>A0A268F2W0_9BACL</name>